<comment type="caution">
    <text evidence="1">The sequence shown here is derived from an EMBL/GenBank/DDBJ whole genome shotgun (WGS) entry which is preliminary data.</text>
</comment>
<dbReference type="InterPro" id="IPR044160">
    <property type="entry name" value="TGD4-like"/>
</dbReference>
<dbReference type="EMBL" id="JAAWWB010000027">
    <property type="protein sequence ID" value="KAG6749228.1"/>
    <property type="molecule type" value="Genomic_DNA"/>
</dbReference>
<gene>
    <name evidence="1" type="ORF">POTOM_046271</name>
</gene>
<protein>
    <recommendedName>
        <fullName evidence="3">Protein TRIGALACTOSYLDIACYLGLYCEROL 4, chloroplastic</fullName>
    </recommendedName>
</protein>
<dbReference type="GO" id="GO:0009941">
    <property type="term" value="C:chloroplast envelope"/>
    <property type="evidence" value="ECO:0007669"/>
    <property type="project" value="TreeGrafter"/>
</dbReference>
<dbReference type="AlphaFoldDB" id="A0A8X7YA57"/>
<evidence type="ECO:0000313" key="2">
    <source>
        <dbReference type="Proteomes" id="UP000886885"/>
    </source>
</evidence>
<dbReference type="Proteomes" id="UP000886885">
    <property type="component" value="Chromosome 14A"/>
</dbReference>
<proteinExistence type="predicted"/>
<dbReference type="PANTHER" id="PTHR34954">
    <property type="entry name" value="EXPRESSED PROTEIN"/>
    <property type="match status" value="1"/>
</dbReference>
<dbReference type="GO" id="GO:0070300">
    <property type="term" value="F:phosphatidic acid binding"/>
    <property type="evidence" value="ECO:0007669"/>
    <property type="project" value="InterPro"/>
</dbReference>
<dbReference type="OrthoDB" id="512148at2759"/>
<evidence type="ECO:0008006" key="3">
    <source>
        <dbReference type="Google" id="ProtNLM"/>
    </source>
</evidence>
<sequence length="507" mass="56299">MANLRTAVDSQFWDQPISSSQTLEGCAYSIPGDPFPLEVTRASKALRVQQLSVLGNGFPLGTIPSFSPTSTKDLGSFSLQSLFLKLATSTSWLGLIGQFRPKKLISSIKGEFTNADEFEWAAFKDVAKHVFDKSIYSLGLFSQISLSSSSVLLSTERHGDKRRPRYKMMLWHEVFGYNEARQPVEAPFVTIGQISPFVFFQKGEWKEGLLPDHDITLEAAWPGLFLDHKGKYWDVPESISLDMSSLPAESGFQYRIGVHKNGGHPQPVNTLNGEVPCALMPGLCAKAAFSYEKRKDFWRQKDKVDDTAVKTDKGKVRHLSYDMRLREPHAAISGIIGGTSAAWFGGSESSPSTESHVDRDTSIGTKKRSPLNADLFGSVCYTFQHGRFTKLYGDLTRVDARLDICSASAVAKRVFNILRRSSFSNADNPLSSPKLSLILQQQIAGPIMVRVDSKFSLGSSSGKRGPHVEDLICSLSYSLRLLRSGKVVAWYSPKRKEGMVELRLFEF</sequence>
<dbReference type="GO" id="GO:0034196">
    <property type="term" value="P:acylglycerol transport"/>
    <property type="evidence" value="ECO:0007669"/>
    <property type="project" value="InterPro"/>
</dbReference>
<dbReference type="PANTHER" id="PTHR34954:SF3">
    <property type="entry name" value="EXPRESSED PROTEIN"/>
    <property type="match status" value="1"/>
</dbReference>
<dbReference type="GO" id="GO:1990052">
    <property type="term" value="P:ER to chloroplast lipid transport"/>
    <property type="evidence" value="ECO:0007669"/>
    <property type="project" value="InterPro"/>
</dbReference>
<name>A0A8X7YA57_POPTO</name>
<reference evidence="1" key="1">
    <citation type="journal article" date="2020" name="bioRxiv">
        <title>Hybrid origin of Populus tomentosa Carr. identified through genome sequencing and phylogenomic analysis.</title>
        <authorList>
            <person name="An X."/>
            <person name="Gao K."/>
            <person name="Chen Z."/>
            <person name="Li J."/>
            <person name="Yang X."/>
            <person name="Yang X."/>
            <person name="Zhou J."/>
            <person name="Guo T."/>
            <person name="Zhao T."/>
            <person name="Huang S."/>
            <person name="Miao D."/>
            <person name="Khan W.U."/>
            <person name="Rao P."/>
            <person name="Ye M."/>
            <person name="Lei B."/>
            <person name="Liao W."/>
            <person name="Wang J."/>
            <person name="Ji L."/>
            <person name="Li Y."/>
            <person name="Guo B."/>
            <person name="Mustafa N.S."/>
            <person name="Li S."/>
            <person name="Yun Q."/>
            <person name="Keller S.R."/>
            <person name="Mao J."/>
            <person name="Zhang R."/>
            <person name="Strauss S.H."/>
        </authorList>
    </citation>
    <scope>NUCLEOTIDE SEQUENCE</scope>
    <source>
        <strain evidence="1">GM15</strain>
        <tissue evidence="1">Leaf</tissue>
    </source>
</reference>
<organism evidence="1 2">
    <name type="scientific">Populus tomentosa</name>
    <name type="common">Chinese white poplar</name>
    <dbReference type="NCBI Taxonomy" id="118781"/>
    <lineage>
        <taxon>Eukaryota</taxon>
        <taxon>Viridiplantae</taxon>
        <taxon>Streptophyta</taxon>
        <taxon>Embryophyta</taxon>
        <taxon>Tracheophyta</taxon>
        <taxon>Spermatophyta</taxon>
        <taxon>Magnoliopsida</taxon>
        <taxon>eudicotyledons</taxon>
        <taxon>Gunneridae</taxon>
        <taxon>Pentapetalae</taxon>
        <taxon>rosids</taxon>
        <taxon>fabids</taxon>
        <taxon>Malpighiales</taxon>
        <taxon>Salicaceae</taxon>
        <taxon>Saliceae</taxon>
        <taxon>Populus</taxon>
    </lineage>
</organism>
<keyword evidence="2" id="KW-1185">Reference proteome</keyword>
<accession>A0A8X7YA57</accession>
<evidence type="ECO:0000313" key="1">
    <source>
        <dbReference type="EMBL" id="KAG6749228.1"/>
    </source>
</evidence>